<organism evidence="1 2">
    <name type="scientific">Phyllobacterium zundukense</name>
    <dbReference type="NCBI Taxonomy" id="1867719"/>
    <lineage>
        <taxon>Bacteria</taxon>
        <taxon>Pseudomonadati</taxon>
        <taxon>Pseudomonadota</taxon>
        <taxon>Alphaproteobacteria</taxon>
        <taxon>Hyphomicrobiales</taxon>
        <taxon>Phyllobacteriaceae</taxon>
        <taxon>Phyllobacterium</taxon>
    </lineage>
</organism>
<dbReference type="AlphaFoldDB" id="A0A2N9VUU7"/>
<name>A0A2N9VUU7_9HYPH</name>
<gene>
    <name evidence="1" type="ORF">B5P45_19530</name>
</gene>
<dbReference type="RefSeq" id="WP_100003172.1">
    <property type="nucleotide sequence ID" value="NZ_CP017943.1"/>
</dbReference>
<keyword evidence="2" id="KW-1185">Reference proteome</keyword>
<comment type="caution">
    <text evidence="1">The sequence shown here is derived from an EMBL/GenBank/DDBJ whole genome shotgun (WGS) entry which is preliminary data.</text>
</comment>
<dbReference type="OrthoDB" id="7268941at2"/>
<dbReference type="Proteomes" id="UP000232163">
    <property type="component" value="Unassembled WGS sequence"/>
</dbReference>
<evidence type="ECO:0000313" key="1">
    <source>
        <dbReference type="EMBL" id="PIO43265.1"/>
    </source>
</evidence>
<protein>
    <recommendedName>
        <fullName evidence="3">Transcriptional regulator</fullName>
    </recommendedName>
</protein>
<dbReference type="EMBL" id="MZMT01000044">
    <property type="protein sequence ID" value="PIO43265.1"/>
    <property type="molecule type" value="Genomic_DNA"/>
</dbReference>
<evidence type="ECO:0008006" key="3">
    <source>
        <dbReference type="Google" id="ProtNLM"/>
    </source>
</evidence>
<accession>A0A2N9VUU7</accession>
<dbReference type="KEGG" id="pht:BLM14_26555"/>
<reference evidence="2" key="1">
    <citation type="journal article" date="2017" name="Int J Environ Stud">
        <title>Does the Miocene-Pliocene relict legume Oxytropis triphylla form nitrogen-fixing nodules with a combination of bacterial strains?</title>
        <authorList>
            <person name="Safronova V."/>
            <person name="Belimov A."/>
            <person name="Sazanova A."/>
            <person name="Kuznetsova I."/>
            <person name="Popova J."/>
            <person name="Andronov E."/>
            <person name="Verkhozina A."/>
            <person name="Tikhonovich I."/>
        </authorList>
    </citation>
    <scope>NUCLEOTIDE SEQUENCE [LARGE SCALE GENOMIC DNA]</scope>
    <source>
        <strain evidence="2">Tri-38</strain>
    </source>
</reference>
<evidence type="ECO:0000313" key="2">
    <source>
        <dbReference type="Proteomes" id="UP000232163"/>
    </source>
</evidence>
<proteinExistence type="predicted"/>
<sequence>MDHIRFTECLAYLFWSQETLADILECDRYLVRAWAEGTRPVPACIAAWIETLALVHEVTGIPDGYKGKQLCECMH</sequence>